<evidence type="ECO:0000313" key="3">
    <source>
        <dbReference type="Proteomes" id="UP000282060"/>
    </source>
</evidence>
<dbReference type="InterPro" id="IPR036280">
    <property type="entry name" value="Multihaem_cyt_sf"/>
</dbReference>
<gene>
    <name evidence="2" type="ORF">EKG39_18520</name>
</gene>
<name>A0A431VZA5_9GAMM</name>
<protein>
    <recommendedName>
        <fullName evidence="4">CR-type domain-containing protein</fullName>
    </recommendedName>
</protein>
<dbReference type="OrthoDB" id="6245912at2"/>
<feature type="transmembrane region" description="Helical" evidence="1">
    <location>
        <begin position="505"/>
        <end position="525"/>
    </location>
</feature>
<dbReference type="EMBL" id="RXNV01000012">
    <property type="protein sequence ID" value="RTR28538.1"/>
    <property type="molecule type" value="Genomic_DNA"/>
</dbReference>
<dbReference type="SUPFAM" id="SSF48695">
    <property type="entry name" value="Multiheme cytochromes"/>
    <property type="match status" value="1"/>
</dbReference>
<feature type="transmembrane region" description="Helical" evidence="1">
    <location>
        <begin position="392"/>
        <end position="411"/>
    </location>
</feature>
<keyword evidence="3" id="KW-1185">Reference proteome</keyword>
<dbReference type="InterPro" id="IPR001305">
    <property type="entry name" value="HSP_DnaJ_Cys-rich_dom"/>
</dbReference>
<dbReference type="CDD" id="cd10719">
    <property type="entry name" value="DnaJ_zf"/>
    <property type="match status" value="1"/>
</dbReference>
<feature type="transmembrane region" description="Helical" evidence="1">
    <location>
        <begin position="537"/>
        <end position="562"/>
    </location>
</feature>
<keyword evidence="1" id="KW-0472">Membrane</keyword>
<dbReference type="AlphaFoldDB" id="A0A431VZA5"/>
<dbReference type="PANTHER" id="PTHR48465">
    <property type="entry name" value="PROTEIN SSUH2 HOMOLOG"/>
    <property type="match status" value="1"/>
</dbReference>
<keyword evidence="1" id="KW-1133">Transmembrane helix</keyword>
<sequence length="630" mass="69405">MSRLQQFQDFIISNGEKLTGVDVPVVLSDEQAKQAHLNFTFGWRVEIGVSSHDHGSYRPSGIRCGTSSDASYEANKAAKEYISGRDPLFNERFIKILGPDISQNFLIKNNSLNSGPDTYVGQDICVKCGGTGCNNCYSCHGSGKSSCFSCNGSGRISVSKYDSYNERTVYTTESCSSCYGSGQRTCSTCNGSGDVTCGTCDGGGYLYYSYTIDGQAKRSTRWKHTSSDYHEWTGDFIKRTGLHVVHGFTDIIEVDVDGDLNGCTFVYAFSAKLPTLQFTASIDKVNTKMCFAGKQNLTHDAGGIYDPAVWQVAQKLGAGNKSDDTRALATPAIKDILEANATHSEIALLDENWVSTDIKDAVLANYDSLLSQLKKQSVKGIIPNMLGGIVKYSYLFFTLGLIIALLFPQFAEQTHERMGVLEYPNWLFAVLSADFALFGIHPLANYAMALGLFWLSYQLVKRYYWKNIGKGKTIILALGITLLLPHVGLSLYYNTLNAIQHPPLFVNALAGGAVFASLYLLVIGVKRPSKWYLKPIGLILAALLYVGIQFVIAMLNGVLGIVPTEINYFKGLGQIIEPALMFIQYNLAELAMLSVLFSYFLTRRHFWLTAKTAVADYNSPVLLKSMNMER</sequence>
<feature type="transmembrane region" description="Helical" evidence="1">
    <location>
        <begin position="426"/>
        <end position="453"/>
    </location>
</feature>
<reference evidence="2 3" key="1">
    <citation type="submission" date="2018-12" db="EMBL/GenBank/DDBJ databases">
        <authorList>
            <person name="Yu L."/>
        </authorList>
    </citation>
    <scope>NUCLEOTIDE SEQUENCE [LARGE SCALE GENOMIC DNA]</scope>
    <source>
        <strain evidence="2 3">HAW-EB5</strain>
    </source>
</reference>
<dbReference type="PANTHER" id="PTHR48465:SF1">
    <property type="entry name" value="PROTEIN SSUH2 HOMOLOG"/>
    <property type="match status" value="1"/>
</dbReference>
<evidence type="ECO:0000313" key="2">
    <source>
        <dbReference type="EMBL" id="RTR28538.1"/>
    </source>
</evidence>
<dbReference type="GO" id="GO:0051082">
    <property type="term" value="F:unfolded protein binding"/>
    <property type="evidence" value="ECO:0007669"/>
    <property type="project" value="InterPro"/>
</dbReference>
<organism evidence="2 3">
    <name type="scientific">Shewanella atlantica</name>
    <dbReference type="NCBI Taxonomy" id="271099"/>
    <lineage>
        <taxon>Bacteria</taxon>
        <taxon>Pseudomonadati</taxon>
        <taxon>Pseudomonadota</taxon>
        <taxon>Gammaproteobacteria</taxon>
        <taxon>Alteromonadales</taxon>
        <taxon>Shewanellaceae</taxon>
        <taxon>Shewanella</taxon>
    </lineage>
</organism>
<accession>A0A431VZA5</accession>
<keyword evidence="1" id="KW-0812">Transmembrane</keyword>
<feature type="transmembrane region" description="Helical" evidence="1">
    <location>
        <begin position="474"/>
        <end position="493"/>
    </location>
</feature>
<comment type="caution">
    <text evidence="2">The sequence shown here is derived from an EMBL/GenBank/DDBJ whole genome shotgun (WGS) entry which is preliminary data.</text>
</comment>
<evidence type="ECO:0008006" key="4">
    <source>
        <dbReference type="Google" id="ProtNLM"/>
    </source>
</evidence>
<evidence type="ECO:0000256" key="1">
    <source>
        <dbReference type="SAM" id="Phobius"/>
    </source>
</evidence>
<dbReference type="Proteomes" id="UP000282060">
    <property type="component" value="Unassembled WGS sequence"/>
</dbReference>
<feature type="transmembrane region" description="Helical" evidence="1">
    <location>
        <begin position="582"/>
        <end position="601"/>
    </location>
</feature>
<dbReference type="RefSeq" id="WP_126507474.1">
    <property type="nucleotide sequence ID" value="NZ_RXNV01000012.1"/>
</dbReference>
<proteinExistence type="predicted"/>
<dbReference type="GO" id="GO:0031072">
    <property type="term" value="F:heat shock protein binding"/>
    <property type="evidence" value="ECO:0007669"/>
    <property type="project" value="InterPro"/>
</dbReference>
<dbReference type="InterPro" id="IPR052789">
    <property type="entry name" value="SSUH2_homolog"/>
</dbReference>